<organism evidence="5 6">
    <name type="scientific">Mucisphaera calidilacus</name>
    <dbReference type="NCBI Taxonomy" id="2527982"/>
    <lineage>
        <taxon>Bacteria</taxon>
        <taxon>Pseudomonadati</taxon>
        <taxon>Planctomycetota</taxon>
        <taxon>Phycisphaerae</taxon>
        <taxon>Phycisphaerales</taxon>
        <taxon>Phycisphaeraceae</taxon>
        <taxon>Mucisphaera</taxon>
    </lineage>
</organism>
<dbReference type="KEGG" id="mcad:Pan265_06300"/>
<evidence type="ECO:0000313" key="6">
    <source>
        <dbReference type="Proteomes" id="UP000320386"/>
    </source>
</evidence>
<dbReference type="AlphaFoldDB" id="A0A518BUX8"/>
<keyword evidence="2 5" id="KW-0808">Transferase</keyword>
<proteinExistence type="predicted"/>
<sequence length="284" mass="33004">MTQAQTFESVPIDRVRRFWNDRPCNLRHSPEPVGTRAYFEQVARRKYHVEPHIPRFAQFDRWKGKRVLEVGCGIGTDTISFASAGAHVTAVDLSEASLNLTRQRAEIFGVRDRVRTVHANAEELDQVIDVEPYDLIYSFGVIHHTPHPDTALRALHRFAGPDTQLKLMVYYRYAWKVMAIVLTEGYGRFWKLNELVARSSEAQSGCPVTYTYTRRTAAEWLERCGFEPTAMAVDHVFPYRIADYKEYRYVRSWHFRWMPNLLFRGLERTMGWHLCIDGRAGATS</sequence>
<dbReference type="Pfam" id="PF13649">
    <property type="entry name" value="Methyltransf_25"/>
    <property type="match status" value="1"/>
</dbReference>
<protein>
    <submittedName>
        <fullName evidence="5">Ubiquinone biosynthesis O-methyltransferase</fullName>
        <ecNumber evidence="5">2.1.1.222</ecNumber>
    </submittedName>
</protein>
<dbReference type="EMBL" id="CP036280">
    <property type="protein sequence ID" value="QDU70793.1"/>
    <property type="molecule type" value="Genomic_DNA"/>
</dbReference>
<evidence type="ECO:0000256" key="1">
    <source>
        <dbReference type="ARBA" id="ARBA00022603"/>
    </source>
</evidence>
<evidence type="ECO:0000256" key="3">
    <source>
        <dbReference type="ARBA" id="ARBA00022691"/>
    </source>
</evidence>
<dbReference type="GO" id="GO:0102208">
    <property type="term" value="F:2-polyprenyl-6-hydroxyphenol methylase activity"/>
    <property type="evidence" value="ECO:0007669"/>
    <property type="project" value="UniProtKB-EC"/>
</dbReference>
<evidence type="ECO:0000256" key="2">
    <source>
        <dbReference type="ARBA" id="ARBA00022679"/>
    </source>
</evidence>
<evidence type="ECO:0000259" key="4">
    <source>
        <dbReference type="Pfam" id="PF13649"/>
    </source>
</evidence>
<keyword evidence="5" id="KW-0830">Ubiquinone</keyword>
<reference evidence="5 6" key="1">
    <citation type="submission" date="2019-02" db="EMBL/GenBank/DDBJ databases">
        <title>Deep-cultivation of Planctomycetes and their phenomic and genomic characterization uncovers novel biology.</title>
        <authorList>
            <person name="Wiegand S."/>
            <person name="Jogler M."/>
            <person name="Boedeker C."/>
            <person name="Pinto D."/>
            <person name="Vollmers J."/>
            <person name="Rivas-Marin E."/>
            <person name="Kohn T."/>
            <person name="Peeters S.H."/>
            <person name="Heuer A."/>
            <person name="Rast P."/>
            <person name="Oberbeckmann S."/>
            <person name="Bunk B."/>
            <person name="Jeske O."/>
            <person name="Meyerdierks A."/>
            <person name="Storesund J.E."/>
            <person name="Kallscheuer N."/>
            <person name="Luecker S."/>
            <person name="Lage O.M."/>
            <person name="Pohl T."/>
            <person name="Merkel B.J."/>
            <person name="Hornburger P."/>
            <person name="Mueller R.-W."/>
            <person name="Bruemmer F."/>
            <person name="Labrenz M."/>
            <person name="Spormann A.M."/>
            <person name="Op den Camp H."/>
            <person name="Overmann J."/>
            <person name="Amann R."/>
            <person name="Jetten M.S.M."/>
            <person name="Mascher T."/>
            <person name="Medema M.H."/>
            <person name="Devos D.P."/>
            <person name="Kaster A.-K."/>
            <person name="Ovreas L."/>
            <person name="Rohde M."/>
            <person name="Galperin M.Y."/>
            <person name="Jogler C."/>
        </authorList>
    </citation>
    <scope>NUCLEOTIDE SEQUENCE [LARGE SCALE GENOMIC DNA]</scope>
    <source>
        <strain evidence="5 6">Pan265</strain>
    </source>
</reference>
<dbReference type="PANTHER" id="PTHR43464:SF19">
    <property type="entry name" value="UBIQUINONE BIOSYNTHESIS O-METHYLTRANSFERASE, MITOCHONDRIAL"/>
    <property type="match status" value="1"/>
</dbReference>
<dbReference type="OrthoDB" id="3206826at2"/>
<gene>
    <name evidence="5" type="primary">ubiG</name>
    <name evidence="5" type="ORF">Pan265_06300</name>
</gene>
<keyword evidence="3" id="KW-0949">S-adenosyl-L-methionine</keyword>
<accession>A0A518BUX8</accession>
<dbReference type="SUPFAM" id="SSF53335">
    <property type="entry name" value="S-adenosyl-L-methionine-dependent methyltransferases"/>
    <property type="match status" value="1"/>
</dbReference>
<dbReference type="CDD" id="cd02440">
    <property type="entry name" value="AdoMet_MTases"/>
    <property type="match status" value="1"/>
</dbReference>
<feature type="domain" description="Methyltransferase" evidence="4">
    <location>
        <begin position="67"/>
        <end position="160"/>
    </location>
</feature>
<dbReference type="EC" id="2.1.1.222" evidence="5"/>
<dbReference type="Proteomes" id="UP000320386">
    <property type="component" value="Chromosome"/>
</dbReference>
<dbReference type="InterPro" id="IPR041698">
    <property type="entry name" value="Methyltransf_25"/>
</dbReference>
<keyword evidence="6" id="KW-1185">Reference proteome</keyword>
<dbReference type="GO" id="GO:0032259">
    <property type="term" value="P:methylation"/>
    <property type="evidence" value="ECO:0007669"/>
    <property type="project" value="UniProtKB-KW"/>
</dbReference>
<keyword evidence="1 5" id="KW-0489">Methyltransferase</keyword>
<name>A0A518BUX8_9BACT</name>
<dbReference type="RefSeq" id="WP_145444941.1">
    <property type="nucleotide sequence ID" value="NZ_CP036280.1"/>
</dbReference>
<dbReference type="PANTHER" id="PTHR43464">
    <property type="entry name" value="METHYLTRANSFERASE"/>
    <property type="match status" value="1"/>
</dbReference>
<dbReference type="Gene3D" id="3.40.50.150">
    <property type="entry name" value="Vaccinia Virus protein VP39"/>
    <property type="match status" value="1"/>
</dbReference>
<dbReference type="InterPro" id="IPR029063">
    <property type="entry name" value="SAM-dependent_MTases_sf"/>
</dbReference>
<evidence type="ECO:0000313" key="5">
    <source>
        <dbReference type="EMBL" id="QDU70793.1"/>
    </source>
</evidence>